<dbReference type="CTD" id="20314676"/>
<dbReference type="InterPro" id="IPR029071">
    <property type="entry name" value="Ubiquitin-like_domsf"/>
</dbReference>
<organism evidence="3 4">
    <name type="scientific">Opisthorchis viverrini</name>
    <name type="common">Southeast Asian liver fluke</name>
    <dbReference type="NCBI Taxonomy" id="6198"/>
    <lineage>
        <taxon>Eukaryota</taxon>
        <taxon>Metazoa</taxon>
        <taxon>Spiralia</taxon>
        <taxon>Lophotrochozoa</taxon>
        <taxon>Platyhelminthes</taxon>
        <taxon>Trematoda</taxon>
        <taxon>Digenea</taxon>
        <taxon>Opisthorchiida</taxon>
        <taxon>Opisthorchiata</taxon>
        <taxon>Opisthorchiidae</taxon>
        <taxon>Opisthorchis</taxon>
    </lineage>
</organism>
<dbReference type="EMBL" id="KL596623">
    <property type="protein sequence ID" value="KER33591.1"/>
    <property type="molecule type" value="Genomic_DNA"/>
</dbReference>
<feature type="region of interest" description="Disordered" evidence="1">
    <location>
        <begin position="1"/>
        <end position="60"/>
    </location>
</feature>
<dbReference type="Proteomes" id="UP000054324">
    <property type="component" value="Unassembled WGS sequence"/>
</dbReference>
<evidence type="ECO:0000313" key="3">
    <source>
        <dbReference type="EMBL" id="KER33591.1"/>
    </source>
</evidence>
<dbReference type="AlphaFoldDB" id="A0A075A2K5"/>
<feature type="compositionally biased region" description="Basic and acidic residues" evidence="1">
    <location>
        <begin position="396"/>
        <end position="406"/>
    </location>
</feature>
<keyword evidence="4" id="KW-1185">Reference proteome</keyword>
<sequence>MARPFGVPSRSHSVGPIPRPKRPTEPPECPFVFPISLAEFTEERNKGTPDPAKSPVTHRASIQISPSQWLQSVHETLAPCPEPSFGPAAQFAEERPSDAVDAPYTKTHVQPSETNEKAGSNGRNSWQSNGKRKLILRVYHPDRTTKAVAIEEDMTAFDVLKTLLEKNMMRCSRKHALVEKIPSLKLERCFEDSEPVMDCLVNWQLDSENLIFFEEREDMYGMFENPHPYTSGNLDAQYTVFFCATSEASLRVWYSLLRLALAGLQLLNDYASRVQYANTASLESKSKSISSLSTSYDRVDMTRSVNQKVSPPPSLHRPFWPGSNSTDRPLMGSTSTMWSNAESNKELGCVSGRLDVHSSTHSVADLEKSGPKKQSSECGNSISSLFMCSLSWNKEDRAPAGKDKRPTRSSSVSRPTTTRSLKKRLFGNGPAARRCSRSVTHISAPFDVTLPSWVQERCTRRLSHEFTETEM</sequence>
<dbReference type="GeneID" id="20314676"/>
<dbReference type="Gene3D" id="3.10.20.90">
    <property type="entry name" value="Phosphatidylinositol 3-kinase Catalytic Subunit, Chain A, domain 1"/>
    <property type="match status" value="1"/>
</dbReference>
<feature type="compositionally biased region" description="Polar residues" evidence="1">
    <location>
        <begin position="322"/>
        <end position="336"/>
    </location>
</feature>
<dbReference type="SUPFAM" id="SSF54236">
    <property type="entry name" value="Ubiquitin-like"/>
    <property type="match status" value="1"/>
</dbReference>
<gene>
    <name evidence="3" type="ORF">T265_00488</name>
</gene>
<dbReference type="STRING" id="6198.A0A075A2K5"/>
<proteinExistence type="predicted"/>
<dbReference type="KEGG" id="ovi:T265_00488"/>
<dbReference type="PANTHER" id="PTHR11243:SF23">
    <property type="entry name" value="LD06925P"/>
    <property type="match status" value="1"/>
</dbReference>
<dbReference type="RefSeq" id="XP_009162556.1">
    <property type="nucleotide sequence ID" value="XM_009164292.1"/>
</dbReference>
<evidence type="ECO:0000256" key="1">
    <source>
        <dbReference type="SAM" id="MobiDB-lite"/>
    </source>
</evidence>
<feature type="region of interest" description="Disordered" evidence="1">
    <location>
        <begin position="302"/>
        <end position="336"/>
    </location>
</feature>
<evidence type="ECO:0000313" key="4">
    <source>
        <dbReference type="Proteomes" id="UP000054324"/>
    </source>
</evidence>
<dbReference type="OrthoDB" id="6235964at2759"/>
<dbReference type="SMART" id="SM00314">
    <property type="entry name" value="RA"/>
    <property type="match status" value="1"/>
</dbReference>
<feature type="region of interest" description="Disordered" evidence="1">
    <location>
        <begin position="108"/>
        <end position="127"/>
    </location>
</feature>
<dbReference type="PANTHER" id="PTHR11243">
    <property type="entry name" value="GROWTH FACTOR RECEPTOR-BOUND PROTEIN"/>
    <property type="match status" value="1"/>
</dbReference>
<reference evidence="3 4" key="1">
    <citation type="submission" date="2013-11" db="EMBL/GenBank/DDBJ databases">
        <title>Opisthorchis viverrini - life in the bile duct.</title>
        <authorList>
            <person name="Young N.D."/>
            <person name="Nagarajan N."/>
            <person name="Lin S.J."/>
            <person name="Korhonen P.K."/>
            <person name="Jex A.R."/>
            <person name="Hall R.S."/>
            <person name="Safavi-Hemami H."/>
            <person name="Kaewkong W."/>
            <person name="Bertrand D."/>
            <person name="Gao S."/>
            <person name="Seet Q."/>
            <person name="Wongkham S."/>
            <person name="Teh B.T."/>
            <person name="Wongkham C."/>
            <person name="Intapan P.M."/>
            <person name="Maleewong W."/>
            <person name="Yang X."/>
            <person name="Hu M."/>
            <person name="Wang Z."/>
            <person name="Hofmann A."/>
            <person name="Sternberg P.W."/>
            <person name="Tan P."/>
            <person name="Wang J."/>
            <person name="Gasser R.B."/>
        </authorList>
    </citation>
    <scope>NUCLEOTIDE SEQUENCE [LARGE SCALE GENOMIC DNA]</scope>
</reference>
<evidence type="ECO:0000259" key="2">
    <source>
        <dbReference type="PROSITE" id="PS50200"/>
    </source>
</evidence>
<accession>A0A075A2K5</accession>
<feature type="region of interest" description="Disordered" evidence="1">
    <location>
        <begin position="396"/>
        <end position="424"/>
    </location>
</feature>
<feature type="domain" description="Ras-associating" evidence="2">
    <location>
        <begin position="132"/>
        <end position="218"/>
    </location>
</feature>
<dbReference type="PROSITE" id="PS50200">
    <property type="entry name" value="RA"/>
    <property type="match status" value="1"/>
</dbReference>
<protein>
    <recommendedName>
        <fullName evidence="2">Ras-associating domain-containing protein</fullName>
    </recommendedName>
</protein>
<name>A0A075A2K5_OPIVI</name>
<dbReference type="GO" id="GO:0007165">
    <property type="term" value="P:signal transduction"/>
    <property type="evidence" value="ECO:0007669"/>
    <property type="project" value="InterPro"/>
</dbReference>
<dbReference type="Pfam" id="PF21989">
    <property type="entry name" value="RA_2"/>
    <property type="match status" value="1"/>
</dbReference>
<feature type="compositionally biased region" description="Low complexity" evidence="1">
    <location>
        <begin position="408"/>
        <end position="419"/>
    </location>
</feature>
<dbReference type="InterPro" id="IPR000159">
    <property type="entry name" value="RA_dom"/>
</dbReference>
<dbReference type="InterPro" id="IPR039664">
    <property type="entry name" value="GRB/APBB1IP"/>
</dbReference>